<reference evidence="2 3" key="1">
    <citation type="submission" date="2018-06" db="EMBL/GenBank/DDBJ databases">
        <title>Comparative genomics reveals the genomic features of Rhizophagus irregularis, R. cerebriforme, R. diaphanum and Gigaspora rosea, and their symbiotic lifestyle signature.</title>
        <authorList>
            <person name="Morin E."/>
            <person name="San Clemente H."/>
            <person name="Chen E.C.H."/>
            <person name="De La Providencia I."/>
            <person name="Hainaut M."/>
            <person name="Kuo A."/>
            <person name="Kohler A."/>
            <person name="Murat C."/>
            <person name="Tang N."/>
            <person name="Roy S."/>
            <person name="Loubradou J."/>
            <person name="Henrissat B."/>
            <person name="Grigoriev I.V."/>
            <person name="Corradi N."/>
            <person name="Roux C."/>
            <person name="Martin F.M."/>
        </authorList>
    </citation>
    <scope>NUCLEOTIDE SEQUENCE [LARGE SCALE GENOMIC DNA]</scope>
    <source>
        <strain evidence="2 3">DAOM 194757</strain>
    </source>
</reference>
<name>A0A397VW99_9GLOM</name>
<dbReference type="STRING" id="44941.A0A397VW99"/>
<organism evidence="2 3">
    <name type="scientific">Gigaspora rosea</name>
    <dbReference type="NCBI Taxonomy" id="44941"/>
    <lineage>
        <taxon>Eukaryota</taxon>
        <taxon>Fungi</taxon>
        <taxon>Fungi incertae sedis</taxon>
        <taxon>Mucoromycota</taxon>
        <taxon>Glomeromycotina</taxon>
        <taxon>Glomeromycetes</taxon>
        <taxon>Diversisporales</taxon>
        <taxon>Gigasporaceae</taxon>
        <taxon>Gigaspora</taxon>
    </lineage>
</organism>
<dbReference type="InterPro" id="IPR011009">
    <property type="entry name" value="Kinase-like_dom_sf"/>
</dbReference>
<comment type="caution">
    <text evidence="2">The sequence shown here is derived from an EMBL/GenBank/DDBJ whole genome shotgun (WGS) entry which is preliminary data.</text>
</comment>
<keyword evidence="3" id="KW-1185">Reference proteome</keyword>
<dbReference type="AlphaFoldDB" id="A0A397VW99"/>
<gene>
    <name evidence="2" type="ORF">C2G38_2066969</name>
</gene>
<protein>
    <recommendedName>
        <fullName evidence="1">Serine-threonine/tyrosine-protein kinase catalytic domain-containing protein</fullName>
    </recommendedName>
</protein>
<feature type="domain" description="Serine-threonine/tyrosine-protein kinase catalytic" evidence="1">
    <location>
        <begin position="1"/>
        <end position="65"/>
    </location>
</feature>
<evidence type="ECO:0000313" key="2">
    <source>
        <dbReference type="EMBL" id="RIB25587.1"/>
    </source>
</evidence>
<accession>A0A397VW99</accession>
<dbReference type="Proteomes" id="UP000266673">
    <property type="component" value="Unassembled WGS sequence"/>
</dbReference>
<evidence type="ECO:0000259" key="1">
    <source>
        <dbReference type="Pfam" id="PF07714"/>
    </source>
</evidence>
<dbReference type="SUPFAM" id="SSF56112">
    <property type="entry name" value="Protein kinase-like (PK-like)"/>
    <property type="match status" value="1"/>
</dbReference>
<proteinExistence type="predicted"/>
<feature type="non-terminal residue" evidence="2">
    <location>
        <position position="83"/>
    </location>
</feature>
<dbReference type="EMBL" id="QKWP01000168">
    <property type="protein sequence ID" value="RIB25587.1"/>
    <property type="molecule type" value="Genomic_DNA"/>
</dbReference>
<dbReference type="Pfam" id="PF07714">
    <property type="entry name" value="PK_Tyr_Ser-Thr"/>
    <property type="match status" value="1"/>
</dbReference>
<dbReference type="OrthoDB" id="2403434at2759"/>
<evidence type="ECO:0000313" key="3">
    <source>
        <dbReference type="Proteomes" id="UP000266673"/>
    </source>
</evidence>
<dbReference type="GO" id="GO:0004672">
    <property type="term" value="F:protein kinase activity"/>
    <property type="evidence" value="ECO:0007669"/>
    <property type="project" value="InterPro"/>
</dbReference>
<sequence>MSEVFTGYPPYHDIPHDFSLVTQICLGRRPEIRCKVPQLLLDLMNKCLDAEPQNRPTAKALADKLVKTQAKILQYTIKQIKQN</sequence>
<dbReference type="InterPro" id="IPR001245">
    <property type="entry name" value="Ser-Thr/Tyr_kinase_cat_dom"/>
</dbReference>
<dbReference type="Gene3D" id="1.10.510.10">
    <property type="entry name" value="Transferase(Phosphotransferase) domain 1"/>
    <property type="match status" value="1"/>
</dbReference>